<evidence type="ECO:0000313" key="6">
    <source>
        <dbReference type="Proteomes" id="UP000199280"/>
    </source>
</evidence>
<reference evidence="4 6" key="2">
    <citation type="submission" date="2016-10" db="EMBL/GenBank/DDBJ databases">
        <authorList>
            <person name="Varghese N."/>
            <person name="Submissions S."/>
        </authorList>
    </citation>
    <scope>NUCLEOTIDE SEQUENCE [LARGE SCALE GENOMIC DNA]</scope>
    <source>
        <strain evidence="4 6">DSM 22150</strain>
    </source>
</reference>
<dbReference type="CDD" id="cd07067">
    <property type="entry name" value="HP_PGM_like"/>
    <property type="match status" value="1"/>
</dbReference>
<feature type="active site" description="Proton donor/acceptor" evidence="1">
    <location>
        <position position="84"/>
    </location>
</feature>
<dbReference type="Proteomes" id="UP000076878">
    <property type="component" value="Unassembled WGS sequence"/>
</dbReference>
<dbReference type="SUPFAM" id="SSF53254">
    <property type="entry name" value="Phosphoglycerate mutase-like"/>
    <property type="match status" value="1"/>
</dbReference>
<dbReference type="Proteomes" id="UP000199280">
    <property type="component" value="Unassembled WGS sequence"/>
</dbReference>
<dbReference type="GO" id="GO:0005737">
    <property type="term" value="C:cytoplasm"/>
    <property type="evidence" value="ECO:0007669"/>
    <property type="project" value="TreeGrafter"/>
</dbReference>
<evidence type="ECO:0000256" key="1">
    <source>
        <dbReference type="PIRSR" id="PIRSR613078-1"/>
    </source>
</evidence>
<reference evidence="3 5" key="1">
    <citation type="submission" date="2016-02" db="EMBL/GenBank/DDBJ databases">
        <authorList>
            <person name="Wen L."/>
            <person name="He K."/>
            <person name="Yang H."/>
        </authorList>
    </citation>
    <scope>NUCLEOTIDE SEQUENCE [LARGE SCALE GENOMIC DNA]</scope>
    <source>
        <strain evidence="3">Trichococcus_R210</strain>
    </source>
</reference>
<dbReference type="EMBL" id="FNYT01000003">
    <property type="protein sequence ID" value="SEI73061.1"/>
    <property type="molecule type" value="Genomic_DNA"/>
</dbReference>
<dbReference type="InterPro" id="IPR013078">
    <property type="entry name" value="His_Pase_superF_clade-1"/>
</dbReference>
<dbReference type="AlphaFoldDB" id="A0A143YKU1"/>
<protein>
    <submittedName>
        <fullName evidence="3">Phosphoglycerate/bisphosphoglycerate mutase active site</fullName>
    </submittedName>
    <submittedName>
        <fullName evidence="4">Probable phosphoglycerate mutase</fullName>
    </submittedName>
</protein>
<dbReference type="PANTHER" id="PTHR48100">
    <property type="entry name" value="BROAD-SPECIFICITY PHOSPHATASE YOR283W-RELATED"/>
    <property type="match status" value="1"/>
</dbReference>
<feature type="binding site" evidence="2">
    <location>
        <begin position="9"/>
        <end position="16"/>
    </location>
    <ligand>
        <name>substrate</name>
    </ligand>
</feature>
<dbReference type="STRING" id="640938.TR210_920"/>
<dbReference type="SMART" id="SM00855">
    <property type="entry name" value="PGAM"/>
    <property type="match status" value="1"/>
</dbReference>
<dbReference type="InterPro" id="IPR001345">
    <property type="entry name" value="PG/BPGM_mutase_AS"/>
</dbReference>
<dbReference type="InterPro" id="IPR029033">
    <property type="entry name" value="His_PPase_superfam"/>
</dbReference>
<dbReference type="Gene3D" id="3.40.50.1240">
    <property type="entry name" value="Phosphoglycerate mutase-like"/>
    <property type="match status" value="1"/>
</dbReference>
<evidence type="ECO:0000313" key="3">
    <source>
        <dbReference type="EMBL" id="CZQ91042.1"/>
    </source>
</evidence>
<sequence>MEKILYLMRHGETEFNVRKKIQGWCDSPLIEIGIQQAKIAGTYFSNNQIEIDHAYSSTSERASDTLEIVTDNQMPYQRLKGLKEWNFGAFEGESEHLNPPIPYGDFFAKFGGESEEQMRERLATTLKTIMDTADHKSVLAVSHGAACRGFMRKWAQNQQVDQKSRLKNCCILKFIYKEDEFHLVDIINHDFSNIQ</sequence>
<organism evidence="3 5">
    <name type="scientific">Trichococcus ilyis</name>
    <dbReference type="NCBI Taxonomy" id="640938"/>
    <lineage>
        <taxon>Bacteria</taxon>
        <taxon>Bacillati</taxon>
        <taxon>Bacillota</taxon>
        <taxon>Bacilli</taxon>
        <taxon>Lactobacillales</taxon>
        <taxon>Carnobacteriaceae</taxon>
        <taxon>Trichococcus</taxon>
    </lineage>
</organism>
<keyword evidence="6" id="KW-1185">Reference proteome</keyword>
<dbReference type="EMBL" id="FJNB01000005">
    <property type="protein sequence ID" value="CZQ91042.1"/>
    <property type="molecule type" value="Genomic_DNA"/>
</dbReference>
<dbReference type="PROSITE" id="PS00175">
    <property type="entry name" value="PG_MUTASE"/>
    <property type="match status" value="1"/>
</dbReference>
<accession>A0A143YKU1</accession>
<dbReference type="OrthoDB" id="9782128at2"/>
<feature type="active site" description="Tele-phosphohistidine intermediate" evidence="1">
    <location>
        <position position="10"/>
    </location>
</feature>
<gene>
    <name evidence="4" type="ORF">SAMN05216375_10351</name>
    <name evidence="3" type="ORF">TR210_920</name>
</gene>
<dbReference type="RefSeq" id="WP_068622018.1">
    <property type="nucleotide sequence ID" value="NZ_FJNB01000005.1"/>
</dbReference>
<proteinExistence type="predicted"/>
<evidence type="ECO:0000313" key="4">
    <source>
        <dbReference type="EMBL" id="SEI73061.1"/>
    </source>
</evidence>
<evidence type="ECO:0000256" key="2">
    <source>
        <dbReference type="PIRSR" id="PIRSR613078-2"/>
    </source>
</evidence>
<dbReference type="InterPro" id="IPR050275">
    <property type="entry name" value="PGM_Phosphatase"/>
</dbReference>
<feature type="binding site" evidence="2">
    <location>
        <position position="61"/>
    </location>
    <ligand>
        <name>substrate</name>
    </ligand>
</feature>
<dbReference type="Pfam" id="PF00300">
    <property type="entry name" value="His_Phos_1"/>
    <property type="match status" value="1"/>
</dbReference>
<evidence type="ECO:0000313" key="5">
    <source>
        <dbReference type="Proteomes" id="UP000076878"/>
    </source>
</evidence>
<dbReference type="GO" id="GO:0016791">
    <property type="term" value="F:phosphatase activity"/>
    <property type="evidence" value="ECO:0007669"/>
    <property type="project" value="TreeGrafter"/>
</dbReference>
<name>A0A143YKU1_9LACT</name>
<dbReference type="PANTHER" id="PTHR48100:SF5">
    <property type="entry name" value="HISTIDINE PHOSPHATASE FAMILY PROTEIN"/>
    <property type="match status" value="1"/>
</dbReference>